<dbReference type="SUPFAM" id="SSF53448">
    <property type="entry name" value="Nucleotide-diphospho-sugar transferases"/>
    <property type="match status" value="1"/>
</dbReference>
<dbReference type="PANTHER" id="PTHR43685">
    <property type="entry name" value="GLYCOSYLTRANSFERASE"/>
    <property type="match status" value="1"/>
</dbReference>
<dbReference type="Pfam" id="PF00535">
    <property type="entry name" value="Glycos_transf_2"/>
    <property type="match status" value="1"/>
</dbReference>
<evidence type="ECO:0000313" key="2">
    <source>
        <dbReference type="EMBL" id="AAP58610.1"/>
    </source>
</evidence>
<dbReference type="InterPro" id="IPR029044">
    <property type="entry name" value="Nucleotide-diphossugar_trans"/>
</dbReference>
<sequence>MKDVPVSVVIPALNAERYLREAIASVQNQTLKVREIIVVDNGSTDQTAQIAFDSGASVVKESKRGISPARNAGIRQSTQEWIALLDSDDLWDANKLECQWAAIQERPAAGVVACYFRVLEHDAVILENTPETSEQRWLGYDSRIIGKNCSYFPRIDKDFFPRFLPSCSDALIKREVFSTVGLFDEAVPYNEDFEFFLRALARYPLAIVEQTLISCRRHAEKHSFNLQGMRDSHFAIVNYMLQHREKYPAGAPEVYRDRLKTHFLTVERALHERRKSQQN</sequence>
<accession>Q7X2V4</accession>
<dbReference type="PANTHER" id="PTHR43685:SF2">
    <property type="entry name" value="GLYCOSYLTRANSFERASE 2-LIKE DOMAIN-CONTAINING PROTEIN"/>
    <property type="match status" value="1"/>
</dbReference>
<evidence type="ECO:0000259" key="1">
    <source>
        <dbReference type="Pfam" id="PF00535"/>
    </source>
</evidence>
<feature type="domain" description="Glycosyltransferase 2-like" evidence="1">
    <location>
        <begin position="7"/>
        <end position="178"/>
    </location>
</feature>
<organism evidence="2">
    <name type="scientific">uncultured Acidobacteriota bacterium</name>
    <dbReference type="NCBI Taxonomy" id="171953"/>
    <lineage>
        <taxon>Bacteria</taxon>
        <taxon>Pseudomonadati</taxon>
        <taxon>Acidobacteriota</taxon>
        <taxon>environmental samples</taxon>
    </lineage>
</organism>
<dbReference type="CAZy" id="GT2">
    <property type="family name" value="Glycosyltransferase Family 2"/>
</dbReference>
<dbReference type="GO" id="GO:0016740">
    <property type="term" value="F:transferase activity"/>
    <property type="evidence" value="ECO:0007669"/>
    <property type="project" value="UniProtKB-KW"/>
</dbReference>
<dbReference type="Gene3D" id="3.90.550.10">
    <property type="entry name" value="Spore Coat Polysaccharide Biosynthesis Protein SpsA, Chain A"/>
    <property type="match status" value="1"/>
</dbReference>
<name>Q7X2V4_9BACT</name>
<keyword evidence="2" id="KW-0808">Transferase</keyword>
<reference evidence="2" key="1">
    <citation type="journal article" date="2003" name="Mol. Microbiol.">
        <title>Acidobacteria form a coherent but highly diverse group within the bacterial domain: evidence from environmental genomics.</title>
        <authorList>
            <person name="Quaiser A."/>
            <person name="Ochsenreiter T."/>
            <person name="Lanz C."/>
            <person name="Schuster S.C."/>
            <person name="Treusch A.H."/>
            <person name="Eck J."/>
            <person name="Schleper C."/>
        </authorList>
    </citation>
    <scope>NUCLEOTIDE SEQUENCE</scope>
</reference>
<dbReference type="CDD" id="cd00761">
    <property type="entry name" value="Glyco_tranf_GTA_type"/>
    <property type="match status" value="1"/>
</dbReference>
<proteinExistence type="predicted"/>
<dbReference type="InterPro" id="IPR050834">
    <property type="entry name" value="Glycosyltransf_2"/>
</dbReference>
<protein>
    <submittedName>
        <fullName evidence="2">Putative glycosyl transferase</fullName>
    </submittedName>
</protein>
<dbReference type="AlphaFoldDB" id="Q7X2V4"/>
<dbReference type="InterPro" id="IPR001173">
    <property type="entry name" value="Glyco_trans_2-like"/>
</dbReference>
<dbReference type="EMBL" id="AH012920">
    <property type="protein sequence ID" value="AAP58610.1"/>
    <property type="molecule type" value="Genomic_DNA"/>
</dbReference>